<dbReference type="EMBL" id="JACIFO010000012">
    <property type="protein sequence ID" value="MBB4119916.1"/>
    <property type="molecule type" value="Genomic_DNA"/>
</dbReference>
<gene>
    <name evidence="1" type="ORF">GGR32_002228</name>
</gene>
<evidence type="ECO:0000313" key="2">
    <source>
        <dbReference type="Proteomes" id="UP000553034"/>
    </source>
</evidence>
<reference evidence="1 2" key="1">
    <citation type="submission" date="2020-08" db="EMBL/GenBank/DDBJ databases">
        <title>Genomic Encyclopedia of Type Strains, Phase IV (KMG-IV): sequencing the most valuable type-strain genomes for metagenomic binning, comparative biology and taxonomic classification.</title>
        <authorList>
            <person name="Goeker M."/>
        </authorList>
    </citation>
    <scope>NUCLEOTIDE SEQUENCE [LARGE SCALE GENOMIC DNA]</scope>
    <source>
        <strain evidence="1 2">DSM 29568</strain>
    </source>
</reference>
<name>A0A840EWG7_9FLAO</name>
<sequence length="246" mass="28572">MAHLNNKNQLIGSLGNLVFKIVKGKMVIQTKPERKNIKQTKHTKSAASDFGSSSHITKKINSGMQEFVQNYHSSDMHNRLRTKILRAMRFQSALPLGRKNLWDGTPKLLEGFEFNTASKYNEFSELNLINWQVDEQHRIGFQQQRFIPKKHLHWLPFTGQVEVCYWLSAFRKSDYKPYQQELFKLEVRPNYTEVPLQTFQSNPFPVNSLVIISAGLLYYKEDPVLGKLLLNGKTCHPVRIVKVIKL</sequence>
<evidence type="ECO:0000313" key="1">
    <source>
        <dbReference type="EMBL" id="MBB4119916.1"/>
    </source>
</evidence>
<comment type="caution">
    <text evidence="1">The sequence shown here is derived from an EMBL/GenBank/DDBJ whole genome shotgun (WGS) entry which is preliminary data.</text>
</comment>
<protein>
    <submittedName>
        <fullName evidence="1">Uncharacterized protein</fullName>
    </submittedName>
</protein>
<organism evidence="1 2">
    <name type="scientific">Mesonia hippocampi</name>
    <dbReference type="NCBI Taxonomy" id="1628250"/>
    <lineage>
        <taxon>Bacteria</taxon>
        <taxon>Pseudomonadati</taxon>
        <taxon>Bacteroidota</taxon>
        <taxon>Flavobacteriia</taxon>
        <taxon>Flavobacteriales</taxon>
        <taxon>Flavobacteriaceae</taxon>
        <taxon>Mesonia</taxon>
    </lineage>
</organism>
<dbReference type="AlphaFoldDB" id="A0A840EWG7"/>
<accession>A0A840EWG7</accession>
<keyword evidence="2" id="KW-1185">Reference proteome</keyword>
<dbReference type="Proteomes" id="UP000553034">
    <property type="component" value="Unassembled WGS sequence"/>
</dbReference>
<dbReference type="RefSeq" id="WP_183478252.1">
    <property type="nucleotide sequence ID" value="NZ_JACIFO010000012.1"/>
</dbReference>
<proteinExistence type="predicted"/>